<dbReference type="SUPFAM" id="SSF46785">
    <property type="entry name" value="Winged helix' DNA-binding domain"/>
    <property type="match status" value="1"/>
</dbReference>
<dbReference type="Pfam" id="PF03466">
    <property type="entry name" value="LysR_substrate"/>
    <property type="match status" value="1"/>
</dbReference>
<accession>A0A346B0H9</accession>
<dbReference type="Gene3D" id="3.40.190.290">
    <property type="match status" value="1"/>
</dbReference>
<evidence type="ECO:0000313" key="7">
    <source>
        <dbReference type="Proteomes" id="UP000254337"/>
    </source>
</evidence>
<feature type="domain" description="HTH lysR-type" evidence="5">
    <location>
        <begin position="1"/>
        <end position="58"/>
    </location>
</feature>
<proteinExistence type="inferred from homology"/>
<sequence>MEIRVLRYFLTVVQEGSITQAAKALHVTQPTLSRQLMELEGELGQQLFIRGSRRISLTEEGLLLRQRAEEILSLIDKTTTEFSAMDDASIRGEVRIGCGEGEPIRFIARTLTAMQRSYPFIQPHFYSGNAPDVLDKLDKGLTDFAVVFGPLDLTQYHYLRLPGIHRWGLLMRKDSPLSQKAVIEPQDLLSIPLIYSAQAWEHNEFSGWLGVPVEQLHIVAIYNLFYNASLLVQEGLGYATSFDNLAPTGPASPLCHRPFHPPLQAIPYLLWKKSHRFSKASRIFLEHIRKDLTAISLDT</sequence>
<dbReference type="PRINTS" id="PR00039">
    <property type="entry name" value="HTHLYSR"/>
</dbReference>
<dbReference type="GO" id="GO:0003677">
    <property type="term" value="F:DNA binding"/>
    <property type="evidence" value="ECO:0007669"/>
    <property type="project" value="UniProtKB-KW"/>
</dbReference>
<evidence type="ECO:0000256" key="2">
    <source>
        <dbReference type="ARBA" id="ARBA00023015"/>
    </source>
</evidence>
<dbReference type="PROSITE" id="PS50931">
    <property type="entry name" value="HTH_LYSR"/>
    <property type="match status" value="1"/>
</dbReference>
<dbReference type="KEGG" id="meg:DKB62_08605"/>
<dbReference type="AlphaFoldDB" id="A0A346B0H9"/>
<evidence type="ECO:0000313" key="6">
    <source>
        <dbReference type="EMBL" id="AXL21622.1"/>
    </source>
</evidence>
<keyword evidence="3" id="KW-0238">DNA-binding</keyword>
<dbReference type="RefSeq" id="WP_107195385.1">
    <property type="nucleotide sequence ID" value="NZ_CP029462.1"/>
</dbReference>
<keyword evidence="2" id="KW-0805">Transcription regulation</keyword>
<dbReference type="OrthoDB" id="1624015at2"/>
<gene>
    <name evidence="6" type="ORF">DKB62_08605</name>
</gene>
<dbReference type="EMBL" id="CP029462">
    <property type="protein sequence ID" value="AXL21622.1"/>
    <property type="molecule type" value="Genomic_DNA"/>
</dbReference>
<dbReference type="Gene3D" id="1.10.10.10">
    <property type="entry name" value="Winged helix-like DNA-binding domain superfamily/Winged helix DNA-binding domain"/>
    <property type="match status" value="1"/>
</dbReference>
<reference evidence="6 7" key="1">
    <citation type="submission" date="2018-05" db="EMBL/GenBank/DDBJ databases">
        <title>Complete genome sequence of Megasphaera sp. AJH120T, isolated from the ceca of a chicken.</title>
        <authorList>
            <person name="Maki J."/>
            <person name="Looft T."/>
        </authorList>
    </citation>
    <scope>NUCLEOTIDE SEQUENCE [LARGE SCALE GENOMIC DNA]</scope>
    <source>
        <strain evidence="6 7">AJH120</strain>
    </source>
</reference>
<keyword evidence="4" id="KW-0804">Transcription</keyword>
<keyword evidence="7" id="KW-1185">Reference proteome</keyword>
<dbReference type="GO" id="GO:0005829">
    <property type="term" value="C:cytosol"/>
    <property type="evidence" value="ECO:0007669"/>
    <property type="project" value="TreeGrafter"/>
</dbReference>
<evidence type="ECO:0000256" key="4">
    <source>
        <dbReference type="ARBA" id="ARBA00023163"/>
    </source>
</evidence>
<dbReference type="InterPro" id="IPR036388">
    <property type="entry name" value="WH-like_DNA-bd_sf"/>
</dbReference>
<dbReference type="InterPro" id="IPR050950">
    <property type="entry name" value="HTH-type_LysR_regulators"/>
</dbReference>
<name>A0A346B0H9_9FIRM</name>
<dbReference type="Pfam" id="PF00126">
    <property type="entry name" value="HTH_1"/>
    <property type="match status" value="1"/>
</dbReference>
<evidence type="ECO:0000256" key="3">
    <source>
        <dbReference type="ARBA" id="ARBA00023125"/>
    </source>
</evidence>
<dbReference type="InterPro" id="IPR005119">
    <property type="entry name" value="LysR_subst-bd"/>
</dbReference>
<dbReference type="Proteomes" id="UP000254337">
    <property type="component" value="Chromosome"/>
</dbReference>
<organism evidence="6 7">
    <name type="scientific">Megasphaera stantonii</name>
    <dbReference type="NCBI Taxonomy" id="2144175"/>
    <lineage>
        <taxon>Bacteria</taxon>
        <taxon>Bacillati</taxon>
        <taxon>Bacillota</taxon>
        <taxon>Negativicutes</taxon>
        <taxon>Veillonellales</taxon>
        <taxon>Veillonellaceae</taxon>
        <taxon>Megasphaera</taxon>
    </lineage>
</organism>
<evidence type="ECO:0000259" key="5">
    <source>
        <dbReference type="PROSITE" id="PS50931"/>
    </source>
</evidence>
<dbReference type="GO" id="GO:0003700">
    <property type="term" value="F:DNA-binding transcription factor activity"/>
    <property type="evidence" value="ECO:0007669"/>
    <property type="project" value="InterPro"/>
</dbReference>
<evidence type="ECO:0000256" key="1">
    <source>
        <dbReference type="ARBA" id="ARBA00009437"/>
    </source>
</evidence>
<dbReference type="CDD" id="cd05466">
    <property type="entry name" value="PBP2_LTTR_substrate"/>
    <property type="match status" value="1"/>
</dbReference>
<dbReference type="InterPro" id="IPR000847">
    <property type="entry name" value="LysR_HTH_N"/>
</dbReference>
<protein>
    <submittedName>
        <fullName evidence="6">LysR family transcriptional regulator</fullName>
    </submittedName>
</protein>
<dbReference type="FunFam" id="1.10.10.10:FF:000001">
    <property type="entry name" value="LysR family transcriptional regulator"/>
    <property type="match status" value="1"/>
</dbReference>
<dbReference type="PANTHER" id="PTHR30419:SF8">
    <property type="entry name" value="NITROGEN ASSIMILATION TRANSCRIPTIONAL ACTIVATOR-RELATED"/>
    <property type="match status" value="1"/>
</dbReference>
<dbReference type="InterPro" id="IPR036390">
    <property type="entry name" value="WH_DNA-bd_sf"/>
</dbReference>
<dbReference type="SUPFAM" id="SSF53850">
    <property type="entry name" value="Periplasmic binding protein-like II"/>
    <property type="match status" value="1"/>
</dbReference>
<comment type="similarity">
    <text evidence="1">Belongs to the LysR transcriptional regulatory family.</text>
</comment>
<dbReference type="PANTHER" id="PTHR30419">
    <property type="entry name" value="HTH-TYPE TRANSCRIPTIONAL REGULATOR YBHD"/>
    <property type="match status" value="1"/>
</dbReference>